<dbReference type="PANTHER" id="PTHR24416">
    <property type="entry name" value="TYROSINE-PROTEIN KINASE RECEPTOR"/>
    <property type="match status" value="1"/>
</dbReference>
<dbReference type="InterPro" id="IPR001245">
    <property type="entry name" value="Ser-Thr/Tyr_kinase_cat_dom"/>
</dbReference>
<dbReference type="InterPro" id="IPR011009">
    <property type="entry name" value="Kinase-like_dom_sf"/>
</dbReference>
<evidence type="ECO:0000256" key="2">
    <source>
        <dbReference type="ARBA" id="ARBA00022553"/>
    </source>
</evidence>
<evidence type="ECO:0000256" key="6">
    <source>
        <dbReference type="ARBA" id="ARBA00022777"/>
    </source>
</evidence>
<feature type="region of interest" description="Disordered" evidence="14">
    <location>
        <begin position="633"/>
        <end position="670"/>
    </location>
</feature>
<dbReference type="SMART" id="SM00130">
    <property type="entry name" value="KR"/>
    <property type="match status" value="1"/>
</dbReference>
<dbReference type="InterPro" id="IPR017441">
    <property type="entry name" value="Protein_kinase_ATP_BS"/>
</dbReference>
<dbReference type="InterPro" id="IPR002011">
    <property type="entry name" value="Tyr_kinase_rcpt_2_CS"/>
</dbReference>
<feature type="signal peptide" evidence="16">
    <location>
        <begin position="1"/>
        <end position="18"/>
    </location>
</feature>
<organism evidence="20 21">
    <name type="scientific">Araneus ventricosus</name>
    <name type="common">Orbweaver spider</name>
    <name type="synonym">Epeira ventricosa</name>
    <dbReference type="NCBI Taxonomy" id="182803"/>
    <lineage>
        <taxon>Eukaryota</taxon>
        <taxon>Metazoa</taxon>
        <taxon>Ecdysozoa</taxon>
        <taxon>Arthropoda</taxon>
        <taxon>Chelicerata</taxon>
        <taxon>Arachnida</taxon>
        <taxon>Araneae</taxon>
        <taxon>Araneomorphae</taxon>
        <taxon>Entelegynae</taxon>
        <taxon>Araneoidea</taxon>
        <taxon>Araneidae</taxon>
        <taxon>Araneus</taxon>
    </lineage>
</organism>
<evidence type="ECO:0000256" key="12">
    <source>
        <dbReference type="PROSITE-ProRule" id="PRU10141"/>
    </source>
</evidence>
<dbReference type="GO" id="GO:0017147">
    <property type="term" value="F:Wnt-protein binding"/>
    <property type="evidence" value="ECO:0007669"/>
    <property type="project" value="TreeGrafter"/>
</dbReference>
<reference evidence="20 21" key="1">
    <citation type="journal article" date="2019" name="Sci. Rep.">
        <title>Orb-weaving spider Araneus ventricosus genome elucidates the spidroin gene catalogue.</title>
        <authorList>
            <person name="Kono N."/>
            <person name="Nakamura H."/>
            <person name="Ohtoshi R."/>
            <person name="Moran D.A.P."/>
            <person name="Shinohara A."/>
            <person name="Yoshida Y."/>
            <person name="Fujiwara M."/>
            <person name="Mori M."/>
            <person name="Tomita M."/>
            <person name="Arakawa K."/>
        </authorList>
    </citation>
    <scope>NUCLEOTIDE SEQUENCE [LARGE SCALE GENOMIC DNA]</scope>
</reference>
<evidence type="ECO:0000313" key="21">
    <source>
        <dbReference type="Proteomes" id="UP000499080"/>
    </source>
</evidence>
<feature type="chain" id="PRO_5021317801" description="Tyrosine-protein kinase receptor" evidence="16">
    <location>
        <begin position="19"/>
        <end position="754"/>
    </location>
</feature>
<dbReference type="Gene3D" id="1.10.2000.10">
    <property type="entry name" value="Frizzled cysteine-rich domain"/>
    <property type="match status" value="1"/>
</dbReference>
<keyword evidence="7 12" id="KW-0067">ATP-binding</keyword>
<dbReference type="PANTHER" id="PTHR24416:SF611">
    <property type="entry name" value="TYROSINE-PROTEIN KINASE TRANSMEMBRANE RECEPTOR ROR"/>
    <property type="match status" value="1"/>
</dbReference>
<evidence type="ECO:0000256" key="13">
    <source>
        <dbReference type="RuleBase" id="RU000312"/>
    </source>
</evidence>
<feature type="domain" description="Kringle" evidence="19">
    <location>
        <begin position="191"/>
        <end position="266"/>
    </location>
</feature>
<evidence type="ECO:0000256" key="9">
    <source>
        <dbReference type="ARBA" id="ARBA00023157"/>
    </source>
</evidence>
<dbReference type="SMART" id="SM00219">
    <property type="entry name" value="TyrKc"/>
    <property type="match status" value="1"/>
</dbReference>
<evidence type="ECO:0000313" key="20">
    <source>
        <dbReference type="EMBL" id="GBM09274.1"/>
    </source>
</evidence>
<evidence type="ECO:0000256" key="5">
    <source>
        <dbReference type="ARBA" id="ARBA00022741"/>
    </source>
</evidence>
<dbReference type="Pfam" id="PF01392">
    <property type="entry name" value="Fz"/>
    <property type="match status" value="1"/>
</dbReference>
<keyword evidence="5 12" id="KW-0547">Nucleotide-binding</keyword>
<feature type="compositionally biased region" description="Polar residues" evidence="14">
    <location>
        <begin position="633"/>
        <end position="649"/>
    </location>
</feature>
<evidence type="ECO:0000256" key="8">
    <source>
        <dbReference type="ARBA" id="ARBA00023137"/>
    </source>
</evidence>
<dbReference type="InterPro" id="IPR013806">
    <property type="entry name" value="Kringle-like"/>
</dbReference>
<evidence type="ECO:0000259" key="18">
    <source>
        <dbReference type="PROSITE" id="PS50038"/>
    </source>
</evidence>
<dbReference type="SUPFAM" id="SSF57440">
    <property type="entry name" value="Kringle-like"/>
    <property type="match status" value="1"/>
</dbReference>
<dbReference type="GO" id="GO:0004714">
    <property type="term" value="F:transmembrane receptor protein tyrosine kinase activity"/>
    <property type="evidence" value="ECO:0007669"/>
    <property type="project" value="UniProtKB-EC"/>
</dbReference>
<dbReference type="PROSITE" id="PS00107">
    <property type="entry name" value="PROTEIN_KINASE_ATP"/>
    <property type="match status" value="1"/>
</dbReference>
<dbReference type="AlphaFoldDB" id="A0A4Y2CZX7"/>
<dbReference type="OrthoDB" id="10005095at2759"/>
<dbReference type="EMBL" id="BGPR01000267">
    <property type="protein sequence ID" value="GBM09274.1"/>
    <property type="molecule type" value="Genomic_DNA"/>
</dbReference>
<evidence type="ECO:0000256" key="4">
    <source>
        <dbReference type="ARBA" id="ARBA00022679"/>
    </source>
</evidence>
<feature type="transmembrane region" description="Helical" evidence="15">
    <location>
        <begin position="270"/>
        <end position="294"/>
    </location>
</feature>
<evidence type="ECO:0000256" key="3">
    <source>
        <dbReference type="ARBA" id="ARBA00022572"/>
    </source>
</evidence>
<comment type="catalytic activity">
    <reaction evidence="10 13">
        <text>L-tyrosyl-[protein] + ATP = O-phospho-L-tyrosyl-[protein] + ADP + H(+)</text>
        <dbReference type="Rhea" id="RHEA:10596"/>
        <dbReference type="Rhea" id="RHEA-COMP:10136"/>
        <dbReference type="Rhea" id="RHEA-COMP:20101"/>
        <dbReference type="ChEBI" id="CHEBI:15378"/>
        <dbReference type="ChEBI" id="CHEBI:30616"/>
        <dbReference type="ChEBI" id="CHEBI:46858"/>
        <dbReference type="ChEBI" id="CHEBI:61978"/>
        <dbReference type="ChEBI" id="CHEBI:456216"/>
        <dbReference type="EC" id="2.7.10.1"/>
    </reaction>
</comment>
<feature type="domain" description="Protein kinase" evidence="17">
    <location>
        <begin position="346"/>
        <end position="622"/>
    </location>
</feature>
<keyword evidence="13 20" id="KW-0675">Receptor</keyword>
<dbReference type="InterPro" id="IPR020635">
    <property type="entry name" value="Tyr_kinase_cat_dom"/>
</dbReference>
<dbReference type="GO" id="GO:0005886">
    <property type="term" value="C:plasma membrane"/>
    <property type="evidence" value="ECO:0007669"/>
    <property type="project" value="TreeGrafter"/>
</dbReference>
<keyword evidence="13 15" id="KW-0812">Transmembrane</keyword>
<dbReference type="FunFam" id="1.10.510.10:FF:000116">
    <property type="entry name" value="inactive tyrosine-protein kinase transmembrane receptor ROR1"/>
    <property type="match status" value="1"/>
</dbReference>
<dbReference type="Gene3D" id="1.10.510.10">
    <property type="entry name" value="Transferase(Phosphotransferase) domain 1"/>
    <property type="match status" value="1"/>
</dbReference>
<keyword evidence="16" id="KW-0732">Signal</keyword>
<dbReference type="PROSITE" id="PS50070">
    <property type="entry name" value="KRINGLE_2"/>
    <property type="match status" value="1"/>
</dbReference>
<comment type="caution">
    <text evidence="20">The sequence shown here is derived from an EMBL/GenBank/DDBJ whole genome shotgun (WGS) entry which is preliminary data.</text>
</comment>
<comment type="subcellular location">
    <subcellularLocation>
        <location evidence="1">Membrane</location>
        <topology evidence="1">Single-pass type I membrane protein</topology>
    </subcellularLocation>
</comment>
<accession>A0A4Y2CZX7</accession>
<keyword evidence="15" id="KW-0472">Membrane</keyword>
<dbReference type="Gene3D" id="2.40.20.10">
    <property type="entry name" value="Plasminogen Kringle 4"/>
    <property type="match status" value="1"/>
</dbReference>
<dbReference type="PROSITE" id="PS00109">
    <property type="entry name" value="PROTEIN_KINASE_TYR"/>
    <property type="match status" value="1"/>
</dbReference>
<evidence type="ECO:0000256" key="1">
    <source>
        <dbReference type="ARBA" id="ARBA00004479"/>
    </source>
</evidence>
<keyword evidence="21" id="KW-1185">Reference proteome</keyword>
<keyword evidence="15" id="KW-1133">Transmembrane helix</keyword>
<dbReference type="CDD" id="cd07459">
    <property type="entry name" value="CRD_TK_ROR_like"/>
    <property type="match status" value="1"/>
</dbReference>
<dbReference type="PRINTS" id="PR00109">
    <property type="entry name" value="TYRKINASE"/>
</dbReference>
<evidence type="ECO:0000256" key="11">
    <source>
        <dbReference type="PROSITE-ProRule" id="PRU00121"/>
    </source>
</evidence>
<feature type="domain" description="FZ" evidence="18">
    <location>
        <begin position="44"/>
        <end position="178"/>
    </location>
</feature>
<evidence type="ECO:0000256" key="14">
    <source>
        <dbReference type="SAM" id="MobiDB-lite"/>
    </source>
</evidence>
<dbReference type="PROSITE" id="PS50011">
    <property type="entry name" value="PROTEIN_KINASE_DOM"/>
    <property type="match status" value="1"/>
</dbReference>
<dbReference type="PRINTS" id="PR00018">
    <property type="entry name" value="KRINGLE"/>
</dbReference>
<keyword evidence="2 13" id="KW-0597">Phosphoprotein</keyword>
<dbReference type="GO" id="GO:0007169">
    <property type="term" value="P:cell surface receptor protein tyrosine kinase signaling pathway"/>
    <property type="evidence" value="ECO:0007669"/>
    <property type="project" value="InterPro"/>
</dbReference>
<evidence type="ECO:0000256" key="7">
    <source>
        <dbReference type="ARBA" id="ARBA00022840"/>
    </source>
</evidence>
<dbReference type="PROSITE" id="PS50038">
    <property type="entry name" value="FZ"/>
    <property type="match status" value="1"/>
</dbReference>
<dbReference type="InterPro" id="IPR008266">
    <property type="entry name" value="Tyr_kinase_AS"/>
</dbReference>
<name>A0A4Y2CZX7_ARAVE</name>
<dbReference type="InterPro" id="IPR036790">
    <property type="entry name" value="Frizzled_dom_sf"/>
</dbReference>
<evidence type="ECO:0000256" key="15">
    <source>
        <dbReference type="SAM" id="Phobius"/>
    </source>
</evidence>
<dbReference type="InterPro" id="IPR041775">
    <property type="entry name" value="Ror-like_CRD"/>
</dbReference>
<dbReference type="FunFam" id="3.30.200.20:FF:000139">
    <property type="entry name" value="inactive tyrosine-protein kinase transmembrane receptor ROR1"/>
    <property type="match status" value="1"/>
</dbReference>
<dbReference type="PROSITE" id="PS00021">
    <property type="entry name" value="KRINGLE_1"/>
    <property type="match status" value="1"/>
</dbReference>
<keyword evidence="9" id="KW-1015">Disulfide bond</keyword>
<dbReference type="PROSITE" id="PS00239">
    <property type="entry name" value="RECEPTOR_TYR_KIN_II"/>
    <property type="match status" value="1"/>
</dbReference>
<sequence>MATTLCCVLFSLLTYTLATTPSYENITEIMEEYNSSLPEVEPQNSEGFCQLYRGVTCVQFIGNRSVYVKSPLSLSHMEEKLTAAFTVIATSHDVSEECHKYAIPSLCFFAFPLCEAESPYPVPRQVCRDECEVLESNICRMEYSIAKRHPLLGQQKILPVCEELPPVGSKESETCMRLGIPNDVLVDREDTCFEGNGENYRGTQSITISGLKCQPWSDQIFYKTADYPELVGGHSYCRNPGGKETQPWCFTTDPNVRKEICSVPQCVDYLWLYILLPTIALVALLGLLLGLWCFKRRTKPSPKTPMKNQKIPVRPVSQQGPHQQMEMKALIPRNNVRVPEVPLNTVRFLQELGEGAFGKVYCGELLSLHGNGSVTPVAIKTLKENATQKTQHDFQREAELMSDLHHPNIVCLLGVCMREEPMCMLFEYMSQGDLHEYLILHSPRSDVSANSEDGTNHILELPDFLYIAKQIAAGMEYLSAHHYVHRDLAARNCLVGDNLTVKISDFGLSRDIYSSDYYRVQSKSLLPVRWMPPESILYGKFQTESDVWSFGVVLWEIFSYGLQPYYGYNNQEVIDMIRSRQLLPCPDDCPAHIYGLMVECWHEIFSRRPTFKELHTRLSSWLDMLEMSRQSRTHSIAHSTSTAQNGSQHSSTGPSNNTGSTNMTNISTTTVPSTGIHVPVFPQAIFSNAGNNILQQKLGNNHHMVQGPHILQNPFPNDQLNVMSLPRSTAPNVRQLPPQVIPPYHMSDGKVSKV</sequence>
<dbReference type="EC" id="2.7.10.1" evidence="13"/>
<keyword evidence="6 20" id="KW-0418">Kinase</keyword>
<dbReference type="GO" id="GO:0043235">
    <property type="term" value="C:receptor complex"/>
    <property type="evidence" value="ECO:0007669"/>
    <property type="project" value="TreeGrafter"/>
</dbReference>
<keyword evidence="8" id="KW-0829">Tyrosine-protein kinase</keyword>
<dbReference type="SUPFAM" id="SSF56112">
    <property type="entry name" value="Protein kinase-like (PK-like)"/>
    <property type="match status" value="1"/>
</dbReference>
<gene>
    <name evidence="20" type="primary">Ror1</name>
    <name evidence="20" type="ORF">AVEN_59246_1</name>
</gene>
<dbReference type="CDD" id="cd00108">
    <property type="entry name" value="KR"/>
    <property type="match status" value="1"/>
</dbReference>
<dbReference type="InterPro" id="IPR000001">
    <property type="entry name" value="Kringle"/>
</dbReference>
<keyword evidence="3 11" id="KW-0420">Kringle</keyword>
<feature type="compositionally biased region" description="Low complexity" evidence="14">
    <location>
        <begin position="650"/>
        <end position="670"/>
    </location>
</feature>
<proteinExistence type="inferred from homology"/>
<dbReference type="InterPro" id="IPR020067">
    <property type="entry name" value="Frizzled_dom"/>
</dbReference>
<dbReference type="Pfam" id="PF00051">
    <property type="entry name" value="Kringle"/>
    <property type="match status" value="1"/>
</dbReference>
<comment type="similarity">
    <text evidence="13">Belongs to the protein kinase superfamily. Tyr protein kinase family. Insulin receptor subfamily.</text>
</comment>
<dbReference type="Gene3D" id="3.30.200.20">
    <property type="entry name" value="Phosphorylase Kinase, domain 1"/>
    <property type="match status" value="1"/>
</dbReference>
<dbReference type="InterPro" id="IPR050122">
    <property type="entry name" value="RTK"/>
</dbReference>
<dbReference type="InterPro" id="IPR018056">
    <property type="entry name" value="Kringle_CS"/>
</dbReference>
<evidence type="ECO:0000259" key="17">
    <source>
        <dbReference type="PROSITE" id="PS50011"/>
    </source>
</evidence>
<feature type="binding site" evidence="12">
    <location>
        <position position="380"/>
    </location>
    <ligand>
        <name>ATP</name>
        <dbReference type="ChEBI" id="CHEBI:30616"/>
    </ligand>
</feature>
<dbReference type="Proteomes" id="UP000499080">
    <property type="component" value="Unassembled WGS sequence"/>
</dbReference>
<evidence type="ECO:0000256" key="10">
    <source>
        <dbReference type="ARBA" id="ARBA00051243"/>
    </source>
</evidence>
<dbReference type="InterPro" id="IPR038178">
    <property type="entry name" value="Kringle_sf"/>
</dbReference>
<dbReference type="CDD" id="cd05048">
    <property type="entry name" value="PTKc_Ror"/>
    <property type="match status" value="1"/>
</dbReference>
<dbReference type="GO" id="GO:0005524">
    <property type="term" value="F:ATP binding"/>
    <property type="evidence" value="ECO:0007669"/>
    <property type="project" value="UniProtKB-UniRule"/>
</dbReference>
<dbReference type="InterPro" id="IPR000719">
    <property type="entry name" value="Prot_kinase_dom"/>
</dbReference>
<comment type="caution">
    <text evidence="11">Lacks conserved residue(s) required for the propagation of feature annotation.</text>
</comment>
<keyword evidence="4" id="KW-0808">Transferase</keyword>
<protein>
    <recommendedName>
        <fullName evidence="13">Tyrosine-protein kinase receptor</fullName>
        <ecNumber evidence="13">2.7.10.1</ecNumber>
    </recommendedName>
</protein>
<evidence type="ECO:0000259" key="19">
    <source>
        <dbReference type="PROSITE" id="PS50070"/>
    </source>
</evidence>
<dbReference type="Pfam" id="PF07714">
    <property type="entry name" value="PK_Tyr_Ser-Thr"/>
    <property type="match status" value="1"/>
</dbReference>
<evidence type="ECO:0000256" key="16">
    <source>
        <dbReference type="SAM" id="SignalP"/>
    </source>
</evidence>